<sequence length="343" mass="39313">METLKGVCIGAGYFSHFHCEAWTRIPTVHIAAICDNNVGKAREMASKYEIPNTYSDYLEMFEKEKPDFVDIITPPDTHFAICKAAADLGIHIICQKPLTPTLAESKALVACVSKANIRFMVHENFRFQPWHREIKKLIDSGILGEDIFSLNFRMRMGDGWQKDAYLARQPYFRAMPKLLIYETGIHFIDTFRYLSGEIRRVYAILRKINKNIAGEDCVLVNFEFENRAVGVLDGSRYHESNYRNPRYTFGEFLVEGSQGCVRLYSNGRLTIQPLGQKEKDHPYQHRDINFAGDCVFATQTHFSQQFIAGEPFETGGRDYLKSLAVQEAIYKSNEIHAPVLVSR</sequence>
<feature type="domain" description="GFO/IDH/MocA-like oxidoreductase" evidence="2">
    <location>
        <begin position="131"/>
        <end position="260"/>
    </location>
</feature>
<dbReference type="RefSeq" id="WP_346759117.1">
    <property type="nucleotide sequence ID" value="NZ_JAUJEB010000003.1"/>
</dbReference>
<name>A0ABT8L7P9_9BACT</name>
<dbReference type="Gene3D" id="3.40.50.720">
    <property type="entry name" value="NAD(P)-binding Rossmann-like Domain"/>
    <property type="match status" value="1"/>
</dbReference>
<dbReference type="Pfam" id="PF01408">
    <property type="entry name" value="GFO_IDH_MocA"/>
    <property type="match status" value="1"/>
</dbReference>
<evidence type="ECO:0000259" key="2">
    <source>
        <dbReference type="Pfam" id="PF22725"/>
    </source>
</evidence>
<dbReference type="Gene3D" id="3.30.360.10">
    <property type="entry name" value="Dihydrodipicolinate Reductase, domain 2"/>
    <property type="match status" value="1"/>
</dbReference>
<dbReference type="InterPro" id="IPR000683">
    <property type="entry name" value="Gfo/Idh/MocA-like_OxRdtase_N"/>
</dbReference>
<dbReference type="InterPro" id="IPR036291">
    <property type="entry name" value="NAD(P)-bd_dom_sf"/>
</dbReference>
<proteinExistence type="predicted"/>
<dbReference type="PANTHER" id="PTHR43708:SF8">
    <property type="entry name" value="OXIDOREDUCTASE"/>
    <property type="match status" value="1"/>
</dbReference>
<accession>A0ABT8L7P9</accession>
<dbReference type="SUPFAM" id="SSF51735">
    <property type="entry name" value="NAD(P)-binding Rossmann-fold domains"/>
    <property type="match status" value="1"/>
</dbReference>
<gene>
    <name evidence="3" type="ORF">QQ020_17025</name>
</gene>
<reference evidence="3" key="1">
    <citation type="submission" date="2023-06" db="EMBL/GenBank/DDBJ databases">
        <title>Genomic of Agaribacillus aureum.</title>
        <authorList>
            <person name="Wang G."/>
        </authorList>
    </citation>
    <scope>NUCLEOTIDE SEQUENCE</scope>
    <source>
        <strain evidence="3">BMA12</strain>
    </source>
</reference>
<dbReference type="PANTHER" id="PTHR43708">
    <property type="entry name" value="CONSERVED EXPRESSED OXIDOREDUCTASE (EUROFUNG)"/>
    <property type="match status" value="1"/>
</dbReference>
<dbReference type="InterPro" id="IPR051317">
    <property type="entry name" value="Gfo/Idh/MocA_oxidoreduct"/>
</dbReference>
<dbReference type="Pfam" id="PF22725">
    <property type="entry name" value="GFO_IDH_MocA_C3"/>
    <property type="match status" value="1"/>
</dbReference>
<dbReference type="SUPFAM" id="SSF55347">
    <property type="entry name" value="Glyceraldehyde-3-phosphate dehydrogenase-like, C-terminal domain"/>
    <property type="match status" value="1"/>
</dbReference>
<dbReference type="Proteomes" id="UP001172083">
    <property type="component" value="Unassembled WGS sequence"/>
</dbReference>
<dbReference type="InterPro" id="IPR055170">
    <property type="entry name" value="GFO_IDH_MocA-like_dom"/>
</dbReference>
<feature type="domain" description="Gfo/Idh/MocA-like oxidoreductase N-terminal" evidence="1">
    <location>
        <begin position="7"/>
        <end position="121"/>
    </location>
</feature>
<organism evidence="3 4">
    <name type="scientific">Agaribacillus aureus</name>
    <dbReference type="NCBI Taxonomy" id="3051825"/>
    <lineage>
        <taxon>Bacteria</taxon>
        <taxon>Pseudomonadati</taxon>
        <taxon>Bacteroidota</taxon>
        <taxon>Cytophagia</taxon>
        <taxon>Cytophagales</taxon>
        <taxon>Splendidivirgaceae</taxon>
        <taxon>Agaribacillus</taxon>
    </lineage>
</organism>
<keyword evidence="4" id="KW-1185">Reference proteome</keyword>
<comment type="caution">
    <text evidence="3">The sequence shown here is derived from an EMBL/GenBank/DDBJ whole genome shotgun (WGS) entry which is preliminary data.</text>
</comment>
<evidence type="ECO:0000313" key="3">
    <source>
        <dbReference type="EMBL" id="MDN5213779.1"/>
    </source>
</evidence>
<protein>
    <submittedName>
        <fullName evidence="3">Gfo/Idh/MocA family oxidoreductase</fullName>
    </submittedName>
</protein>
<evidence type="ECO:0000259" key="1">
    <source>
        <dbReference type="Pfam" id="PF01408"/>
    </source>
</evidence>
<evidence type="ECO:0000313" key="4">
    <source>
        <dbReference type="Proteomes" id="UP001172083"/>
    </source>
</evidence>
<dbReference type="EMBL" id="JAUJEB010000003">
    <property type="protein sequence ID" value="MDN5213779.1"/>
    <property type="molecule type" value="Genomic_DNA"/>
</dbReference>